<comment type="caution">
    <text evidence="1">The sequence shown here is derived from an EMBL/GenBank/DDBJ whole genome shotgun (WGS) entry which is preliminary data.</text>
</comment>
<evidence type="ECO:0000313" key="1">
    <source>
        <dbReference type="EMBL" id="KAI9191804.1"/>
    </source>
</evidence>
<protein>
    <submittedName>
        <fullName evidence="1">Uncharacterized protein</fullName>
    </submittedName>
</protein>
<dbReference type="Proteomes" id="UP001064489">
    <property type="component" value="Chromosome 6"/>
</dbReference>
<organism evidence="1 2">
    <name type="scientific">Acer negundo</name>
    <name type="common">Box elder</name>
    <dbReference type="NCBI Taxonomy" id="4023"/>
    <lineage>
        <taxon>Eukaryota</taxon>
        <taxon>Viridiplantae</taxon>
        <taxon>Streptophyta</taxon>
        <taxon>Embryophyta</taxon>
        <taxon>Tracheophyta</taxon>
        <taxon>Spermatophyta</taxon>
        <taxon>Magnoliopsida</taxon>
        <taxon>eudicotyledons</taxon>
        <taxon>Gunneridae</taxon>
        <taxon>Pentapetalae</taxon>
        <taxon>rosids</taxon>
        <taxon>malvids</taxon>
        <taxon>Sapindales</taxon>
        <taxon>Sapindaceae</taxon>
        <taxon>Hippocastanoideae</taxon>
        <taxon>Acereae</taxon>
        <taxon>Acer</taxon>
    </lineage>
</organism>
<keyword evidence="2" id="KW-1185">Reference proteome</keyword>
<gene>
    <name evidence="1" type="ORF">LWI28_013738</name>
</gene>
<reference evidence="1" key="1">
    <citation type="journal article" date="2022" name="Plant J.">
        <title>Strategies of tolerance reflected in two North American maple genomes.</title>
        <authorList>
            <person name="McEvoy S.L."/>
            <person name="Sezen U.U."/>
            <person name="Trouern-Trend A."/>
            <person name="McMahon S.M."/>
            <person name="Schaberg P.G."/>
            <person name="Yang J."/>
            <person name="Wegrzyn J.L."/>
            <person name="Swenson N.G."/>
        </authorList>
    </citation>
    <scope>NUCLEOTIDE SEQUENCE</scope>
    <source>
        <strain evidence="1">91603</strain>
    </source>
</reference>
<dbReference type="AlphaFoldDB" id="A0AAD5NZ53"/>
<accession>A0AAD5NZ53</accession>
<reference evidence="1" key="2">
    <citation type="submission" date="2023-02" db="EMBL/GenBank/DDBJ databases">
        <authorList>
            <person name="Swenson N.G."/>
            <person name="Wegrzyn J.L."/>
            <person name="Mcevoy S.L."/>
        </authorList>
    </citation>
    <scope>NUCLEOTIDE SEQUENCE</scope>
    <source>
        <strain evidence="1">91603</strain>
        <tissue evidence="1">Leaf</tissue>
    </source>
</reference>
<name>A0AAD5NZ53_ACENE</name>
<proteinExistence type="predicted"/>
<sequence length="150" mass="17608">MDAIDSQIVACGGLLHSWNIKKKAAMRRDINERRDALREAGRRNRPTSWRNFWFLEHQLDSALSIEERYLRQRAKVDWLKNGTAEDSASWHYDASGGYWIGQNLRAEWIPRRLVIRGVPINYVSRGSNQVAHGLAMYAIRLDEDMYWMED</sequence>
<dbReference type="EMBL" id="JAJSOW010000004">
    <property type="protein sequence ID" value="KAI9191804.1"/>
    <property type="molecule type" value="Genomic_DNA"/>
</dbReference>
<evidence type="ECO:0000313" key="2">
    <source>
        <dbReference type="Proteomes" id="UP001064489"/>
    </source>
</evidence>